<dbReference type="AlphaFoldDB" id="A0A1J8R821"/>
<evidence type="ECO:0000313" key="1">
    <source>
        <dbReference type="EMBL" id="OJA20044.1"/>
    </source>
</evidence>
<accession>A0A1J8R821</accession>
<gene>
    <name evidence="1" type="ORF">AZE42_14175</name>
</gene>
<proteinExistence type="predicted"/>
<dbReference type="OrthoDB" id="2548233at2759"/>
<dbReference type="EMBL" id="LVVM01000744">
    <property type="protein sequence ID" value="OJA20044.1"/>
    <property type="molecule type" value="Genomic_DNA"/>
</dbReference>
<organism evidence="1 2">
    <name type="scientific">Rhizopogon vesiculosus</name>
    <dbReference type="NCBI Taxonomy" id="180088"/>
    <lineage>
        <taxon>Eukaryota</taxon>
        <taxon>Fungi</taxon>
        <taxon>Dikarya</taxon>
        <taxon>Basidiomycota</taxon>
        <taxon>Agaricomycotina</taxon>
        <taxon>Agaricomycetes</taxon>
        <taxon>Agaricomycetidae</taxon>
        <taxon>Boletales</taxon>
        <taxon>Suillineae</taxon>
        <taxon>Rhizopogonaceae</taxon>
        <taxon>Rhizopogon</taxon>
    </lineage>
</organism>
<name>A0A1J8R821_9AGAM</name>
<feature type="non-terminal residue" evidence="1">
    <location>
        <position position="1"/>
    </location>
</feature>
<dbReference type="Gene3D" id="3.30.559.30">
    <property type="entry name" value="Nonribosomal peptide synthetase, condensation domain"/>
    <property type="match status" value="1"/>
</dbReference>
<evidence type="ECO:0000313" key="2">
    <source>
        <dbReference type="Proteomes" id="UP000183567"/>
    </source>
</evidence>
<protein>
    <submittedName>
        <fullName evidence="1">Uncharacterized protein</fullName>
    </submittedName>
</protein>
<sequence length="87" mass="9540">LTRIPNSVFLSPDGSVLPLDKEVLLKVAEIAKVQYRAYMGLPSGLSQCAQLAEIAIEQSGHNIKLPGERCYSFVSDGKGERYLNPTF</sequence>
<dbReference type="Proteomes" id="UP000183567">
    <property type="component" value="Unassembled WGS sequence"/>
</dbReference>
<reference evidence="1 2" key="1">
    <citation type="submission" date="2016-03" db="EMBL/GenBank/DDBJ databases">
        <title>Comparative genomics of the ectomycorrhizal sister species Rhizopogon vinicolor and Rhizopogon vesiculosus (Basidiomycota: Boletales) reveals a divergence of the mating type B locus.</title>
        <authorList>
            <person name="Mujic A.B."/>
            <person name="Kuo A."/>
            <person name="Tritt A."/>
            <person name="Lipzen A."/>
            <person name="Chen C."/>
            <person name="Johnson J."/>
            <person name="Sharma A."/>
            <person name="Barry K."/>
            <person name="Grigoriev I.V."/>
            <person name="Spatafora J.W."/>
        </authorList>
    </citation>
    <scope>NUCLEOTIDE SEQUENCE [LARGE SCALE GENOMIC DNA]</scope>
    <source>
        <strain evidence="1 2">AM-OR11-056</strain>
    </source>
</reference>
<feature type="non-terminal residue" evidence="1">
    <location>
        <position position="87"/>
    </location>
</feature>
<keyword evidence="2" id="KW-1185">Reference proteome</keyword>
<comment type="caution">
    <text evidence="1">The sequence shown here is derived from an EMBL/GenBank/DDBJ whole genome shotgun (WGS) entry which is preliminary data.</text>
</comment>